<sequence length="219" mass="22954">MPGLLDTIAFDDDLQSISANDGLIAPESIEIVPRAYGVNFRDVMVAMGQLHERVMGLECAGVITDVGSEAAEQGYSVGDKVFCLLRGPFGSRARVEWTNVSHIPTGLSFEEAASLPVIFCTAYIGLIDLARLSPGDTILVHAAAGGVGQAAIMMARHLGADIFVTVGTPEKRQLVMSKYGIPADRIFSSRDASFASGVLAATNSCGVDVVLNSLAGPLL</sequence>
<dbReference type="GO" id="GO:0016740">
    <property type="term" value="F:transferase activity"/>
    <property type="evidence" value="ECO:0007669"/>
    <property type="project" value="UniProtKB-KW"/>
</dbReference>
<dbReference type="Pfam" id="PF08240">
    <property type="entry name" value="ADH_N"/>
    <property type="match status" value="1"/>
</dbReference>
<dbReference type="Pfam" id="PF00107">
    <property type="entry name" value="ADH_zinc_N"/>
    <property type="match status" value="1"/>
</dbReference>
<dbReference type="SUPFAM" id="SSF50129">
    <property type="entry name" value="GroES-like"/>
    <property type="match status" value="1"/>
</dbReference>
<feature type="domain" description="Enoyl reductase (ER)" evidence="2">
    <location>
        <begin position="3"/>
        <end position="219"/>
    </location>
</feature>
<keyword evidence="1" id="KW-0808">Transferase</keyword>
<gene>
    <name evidence="3" type="ORF">QIS74_12484</name>
    <name evidence="4" type="ORF">QIS74_12492</name>
</gene>
<reference evidence="3 5" key="1">
    <citation type="submission" date="2023-04" db="EMBL/GenBank/DDBJ databases">
        <title>Colletotrichum tabacum stain YC1 causing leaf anthracnose on Nicotiana tabacum(L.) cv.</title>
        <authorList>
            <person name="Ji Z."/>
            <person name="Wang M."/>
            <person name="Zhang J."/>
            <person name="Wang N."/>
            <person name="Zhou Z."/>
        </authorList>
    </citation>
    <scope>NUCLEOTIDE SEQUENCE [LARGE SCALE GENOMIC DNA]</scope>
    <source>
        <strain evidence="3 5">YC1</strain>
    </source>
</reference>
<dbReference type="GO" id="GO:0016491">
    <property type="term" value="F:oxidoreductase activity"/>
    <property type="evidence" value="ECO:0007669"/>
    <property type="project" value="InterPro"/>
</dbReference>
<dbReference type="InterPro" id="IPR013149">
    <property type="entry name" value="ADH-like_C"/>
</dbReference>
<dbReference type="PANTHER" id="PTHR45681:SF6">
    <property type="entry name" value="POLYKETIDE SYNTHASE 37"/>
    <property type="match status" value="1"/>
</dbReference>
<dbReference type="Proteomes" id="UP001327957">
    <property type="component" value="Unassembled WGS sequence"/>
</dbReference>
<dbReference type="InterPro" id="IPR050444">
    <property type="entry name" value="Polyketide_Synthase"/>
</dbReference>
<dbReference type="InterPro" id="IPR011032">
    <property type="entry name" value="GroES-like_sf"/>
</dbReference>
<dbReference type="SMART" id="SM00829">
    <property type="entry name" value="PKS_ER"/>
    <property type="match status" value="1"/>
</dbReference>
<dbReference type="Gene3D" id="3.90.180.10">
    <property type="entry name" value="Medium-chain alcohol dehydrogenases, catalytic domain"/>
    <property type="match status" value="1"/>
</dbReference>
<organism evidence="3 5">
    <name type="scientific">Colletotrichum tabaci</name>
    <dbReference type="NCBI Taxonomy" id="1209068"/>
    <lineage>
        <taxon>Eukaryota</taxon>
        <taxon>Fungi</taxon>
        <taxon>Dikarya</taxon>
        <taxon>Ascomycota</taxon>
        <taxon>Pezizomycotina</taxon>
        <taxon>Sordariomycetes</taxon>
        <taxon>Hypocreomycetidae</taxon>
        <taxon>Glomerellales</taxon>
        <taxon>Glomerellaceae</taxon>
        <taxon>Colletotrichum</taxon>
        <taxon>Colletotrichum destructivum species complex</taxon>
    </lineage>
</organism>
<dbReference type="InterPro" id="IPR020843">
    <property type="entry name" value="ER"/>
</dbReference>
<dbReference type="PANTHER" id="PTHR45681">
    <property type="entry name" value="POLYKETIDE SYNTHASE 44-RELATED"/>
    <property type="match status" value="1"/>
</dbReference>
<evidence type="ECO:0000259" key="2">
    <source>
        <dbReference type="SMART" id="SM00829"/>
    </source>
</evidence>
<keyword evidence="5" id="KW-1185">Reference proteome</keyword>
<evidence type="ECO:0000313" key="3">
    <source>
        <dbReference type="EMBL" id="KAK6208258.1"/>
    </source>
</evidence>
<name>A0AAV9SWM2_9PEZI</name>
<evidence type="ECO:0000313" key="4">
    <source>
        <dbReference type="EMBL" id="KAK6208266.1"/>
    </source>
</evidence>
<evidence type="ECO:0000256" key="1">
    <source>
        <dbReference type="ARBA" id="ARBA00022679"/>
    </source>
</evidence>
<accession>A0AAV9SWM2</accession>
<dbReference type="InterPro" id="IPR036291">
    <property type="entry name" value="NAD(P)-bd_dom_sf"/>
</dbReference>
<dbReference type="EMBL" id="JASAOK010000052">
    <property type="protein sequence ID" value="KAK6208266.1"/>
    <property type="molecule type" value="Genomic_DNA"/>
</dbReference>
<comment type="caution">
    <text evidence="3">The sequence shown here is derived from an EMBL/GenBank/DDBJ whole genome shotgun (WGS) entry which is preliminary data.</text>
</comment>
<dbReference type="SUPFAM" id="SSF51735">
    <property type="entry name" value="NAD(P)-binding Rossmann-fold domains"/>
    <property type="match status" value="1"/>
</dbReference>
<dbReference type="CDD" id="cd05195">
    <property type="entry name" value="enoyl_red"/>
    <property type="match status" value="1"/>
</dbReference>
<evidence type="ECO:0000313" key="5">
    <source>
        <dbReference type="Proteomes" id="UP001327957"/>
    </source>
</evidence>
<dbReference type="AlphaFoldDB" id="A0AAV9SWM2"/>
<dbReference type="EMBL" id="JASAOK010000052">
    <property type="protein sequence ID" value="KAK6208258.1"/>
    <property type="molecule type" value="Genomic_DNA"/>
</dbReference>
<protein>
    <submittedName>
        <fullName evidence="3">Lovastatin diketide synthase LovF</fullName>
    </submittedName>
</protein>
<dbReference type="InterPro" id="IPR013154">
    <property type="entry name" value="ADH-like_N"/>
</dbReference>
<proteinExistence type="predicted"/>